<protein>
    <submittedName>
        <fullName evidence="2">Uncharacterized protein</fullName>
    </submittedName>
</protein>
<accession>A0A6J4NTF3</accession>
<feature type="compositionally biased region" description="Basic residues" evidence="1">
    <location>
        <begin position="7"/>
        <end position="34"/>
    </location>
</feature>
<organism evidence="2">
    <name type="scientific">uncultured Rubrobacteraceae bacterium</name>
    <dbReference type="NCBI Taxonomy" id="349277"/>
    <lineage>
        <taxon>Bacteria</taxon>
        <taxon>Bacillati</taxon>
        <taxon>Actinomycetota</taxon>
        <taxon>Rubrobacteria</taxon>
        <taxon>Rubrobacterales</taxon>
        <taxon>Rubrobacteraceae</taxon>
        <taxon>environmental samples</taxon>
    </lineage>
</organism>
<sequence length="319" mass="36491">GEARPQPRPRGHPWRSGVRRPVRLRRFRRGKRSPLRVQLRPDPGGPRPRLTLLRGPLRPLALLPQHPEGLRPPRPERGDLRGGPLHDDLPRQARRGLEKRLCPPGLRRPHSPHRARRRRRAGHRRHRHGPLGLYRGIRAGPLPVLGLRVPRRRRLRHSRPSIEEPLPARRARPAQAAAPPQARPAPALLPRGLQRAARRPPARRRHDHLVPLVGPRMPRRLLVCGGARDRGRFSDGDLRVRGQLAARRAQHDPRRHRRRRGRSRPPVREARRDVLGPRRGADLRYPAGNPLVGDLYRHPWAALGTANARRCALRIRAGV</sequence>
<gene>
    <name evidence="2" type="ORF">AVDCRST_MAG03-750</name>
</gene>
<feature type="region of interest" description="Disordered" evidence="1">
    <location>
        <begin position="151"/>
        <end position="208"/>
    </location>
</feature>
<name>A0A6J4NTF3_9ACTN</name>
<dbReference type="EMBL" id="CADCUT010000047">
    <property type="protein sequence ID" value="CAA9393165.1"/>
    <property type="molecule type" value="Genomic_DNA"/>
</dbReference>
<feature type="compositionally biased region" description="Basic residues" evidence="1">
    <location>
        <begin position="253"/>
        <end position="265"/>
    </location>
</feature>
<feature type="compositionally biased region" description="Low complexity" evidence="1">
    <location>
        <begin position="47"/>
        <end position="64"/>
    </location>
</feature>
<dbReference type="AlphaFoldDB" id="A0A6J4NTF3"/>
<feature type="non-terminal residue" evidence="2">
    <location>
        <position position="319"/>
    </location>
</feature>
<proteinExistence type="predicted"/>
<evidence type="ECO:0000256" key="1">
    <source>
        <dbReference type="SAM" id="MobiDB-lite"/>
    </source>
</evidence>
<evidence type="ECO:0000313" key="2">
    <source>
        <dbReference type="EMBL" id="CAA9393165.1"/>
    </source>
</evidence>
<feature type="region of interest" description="Disordered" evidence="1">
    <location>
        <begin position="245"/>
        <end position="281"/>
    </location>
</feature>
<feature type="compositionally biased region" description="Basic and acidic residues" evidence="1">
    <location>
        <begin position="266"/>
        <end position="281"/>
    </location>
</feature>
<feature type="compositionally biased region" description="Basic and acidic residues" evidence="1">
    <location>
        <begin position="68"/>
        <end position="101"/>
    </location>
</feature>
<feature type="region of interest" description="Disordered" evidence="1">
    <location>
        <begin position="1"/>
        <end position="135"/>
    </location>
</feature>
<feature type="compositionally biased region" description="Basic residues" evidence="1">
    <location>
        <begin position="107"/>
        <end position="129"/>
    </location>
</feature>
<reference evidence="2" key="1">
    <citation type="submission" date="2020-02" db="EMBL/GenBank/DDBJ databases">
        <authorList>
            <person name="Meier V. D."/>
        </authorList>
    </citation>
    <scope>NUCLEOTIDE SEQUENCE</scope>
    <source>
        <strain evidence="2">AVDCRST_MAG03</strain>
    </source>
</reference>
<feature type="non-terminal residue" evidence="2">
    <location>
        <position position="1"/>
    </location>
</feature>
<feature type="compositionally biased region" description="Low complexity" evidence="1">
    <location>
        <begin position="173"/>
        <end position="195"/>
    </location>
</feature>
<feature type="compositionally biased region" description="Basic residues" evidence="1">
    <location>
        <begin position="196"/>
        <end position="207"/>
    </location>
</feature>